<protein>
    <submittedName>
        <fullName evidence="1">Uncharacterized protein</fullName>
    </submittedName>
</protein>
<reference evidence="1" key="1">
    <citation type="submission" date="2022-04" db="EMBL/GenBank/DDBJ databases">
        <title>Jade perch genome.</title>
        <authorList>
            <person name="Chao B."/>
        </authorList>
    </citation>
    <scope>NUCLEOTIDE SEQUENCE</scope>
    <source>
        <strain evidence="1">CB-2022</strain>
    </source>
</reference>
<sequence length="391" mass="44551">TMKIAAFNVKNLGWKKVTDKTVVQHLTKIMSQYSVVVILEVIDKSGTAMGRLLQELNNKSSKPNCPYSMIASVQLGRHSYKEQFVCFYRKHELTLEACHQYEDNQAGDGLGRRGSLPRLLPKPHCTGPSWTFLRVVSLLEGGPTSPFRAEPGRVPWAKTRPPGWPASPNPRPGSRNIMILGDFNADGRYLSKKKKGNIRICSAPYHWLIDDDVDTTASNHNDYTYTYDRIVVYGQTMLNAIVPGSAKSFNFQSKFNLTDEEALRISDHYPVEVELKTKQKQKAPRRRKTDLPRPTKTSSTKQQTQRKGIFCVIDIIDTYCIYSERDQRASEALCSLHSEKLKLFCLDHQQPVCVICRDSKTHNRPIDEAARQHKKKLQETLEPLKEEVKGF</sequence>
<keyword evidence="2" id="KW-1185">Reference proteome</keyword>
<evidence type="ECO:0000313" key="1">
    <source>
        <dbReference type="EMBL" id="KAI3369562.1"/>
    </source>
</evidence>
<gene>
    <name evidence="1" type="ORF">L3Q82_024376</name>
</gene>
<organism evidence="1 2">
    <name type="scientific">Scortum barcoo</name>
    <name type="common">barcoo grunter</name>
    <dbReference type="NCBI Taxonomy" id="214431"/>
    <lineage>
        <taxon>Eukaryota</taxon>
        <taxon>Metazoa</taxon>
        <taxon>Chordata</taxon>
        <taxon>Craniata</taxon>
        <taxon>Vertebrata</taxon>
        <taxon>Euteleostomi</taxon>
        <taxon>Actinopterygii</taxon>
        <taxon>Neopterygii</taxon>
        <taxon>Teleostei</taxon>
        <taxon>Neoteleostei</taxon>
        <taxon>Acanthomorphata</taxon>
        <taxon>Eupercaria</taxon>
        <taxon>Centrarchiformes</taxon>
        <taxon>Terapontoidei</taxon>
        <taxon>Terapontidae</taxon>
        <taxon>Scortum</taxon>
    </lineage>
</organism>
<dbReference type="EMBL" id="CM041537">
    <property type="protein sequence ID" value="KAI3369562.1"/>
    <property type="molecule type" value="Genomic_DNA"/>
</dbReference>
<accession>A0ACB8WQJ5</accession>
<evidence type="ECO:0000313" key="2">
    <source>
        <dbReference type="Proteomes" id="UP000831701"/>
    </source>
</evidence>
<name>A0ACB8WQJ5_9TELE</name>
<comment type="caution">
    <text evidence="1">The sequence shown here is derived from an EMBL/GenBank/DDBJ whole genome shotgun (WGS) entry which is preliminary data.</text>
</comment>
<feature type="non-terminal residue" evidence="1">
    <location>
        <position position="1"/>
    </location>
</feature>
<proteinExistence type="predicted"/>
<dbReference type="Proteomes" id="UP000831701">
    <property type="component" value="Chromosome 7"/>
</dbReference>